<feature type="compositionally biased region" description="Basic residues" evidence="1">
    <location>
        <begin position="126"/>
        <end position="138"/>
    </location>
</feature>
<proteinExistence type="predicted"/>
<feature type="compositionally biased region" description="Basic and acidic residues" evidence="1">
    <location>
        <begin position="9"/>
        <end position="25"/>
    </location>
</feature>
<keyword evidence="2" id="KW-0378">Hydrolase</keyword>
<accession>A0A6J4IHH9</accession>
<dbReference type="AlphaFoldDB" id="A0A6J4IHH9"/>
<feature type="region of interest" description="Disordered" evidence="1">
    <location>
        <begin position="231"/>
        <end position="283"/>
    </location>
</feature>
<feature type="compositionally biased region" description="Basic residues" evidence="1">
    <location>
        <begin position="26"/>
        <end position="37"/>
    </location>
</feature>
<organism evidence="2">
    <name type="scientific">uncultured Acetobacteraceae bacterium</name>
    <dbReference type="NCBI Taxonomy" id="169975"/>
    <lineage>
        <taxon>Bacteria</taxon>
        <taxon>Pseudomonadati</taxon>
        <taxon>Pseudomonadota</taxon>
        <taxon>Alphaproteobacteria</taxon>
        <taxon>Acetobacterales</taxon>
        <taxon>Acetobacteraceae</taxon>
        <taxon>environmental samples</taxon>
    </lineage>
</organism>
<feature type="compositionally biased region" description="Low complexity" evidence="1">
    <location>
        <begin position="182"/>
        <end position="198"/>
    </location>
</feature>
<feature type="compositionally biased region" description="Basic residues" evidence="1">
    <location>
        <begin position="147"/>
        <end position="158"/>
    </location>
</feature>
<feature type="compositionally biased region" description="Basic and acidic residues" evidence="1">
    <location>
        <begin position="102"/>
        <end position="114"/>
    </location>
</feature>
<dbReference type="EMBL" id="CADCTL010000142">
    <property type="protein sequence ID" value="CAA9250603.1"/>
    <property type="molecule type" value="Genomic_DNA"/>
</dbReference>
<feature type="non-terminal residue" evidence="2">
    <location>
        <position position="1"/>
    </location>
</feature>
<feature type="non-terminal residue" evidence="2">
    <location>
        <position position="283"/>
    </location>
</feature>
<name>A0A6J4IHH9_9PROT</name>
<evidence type="ECO:0000313" key="2">
    <source>
        <dbReference type="EMBL" id="CAA9250603.1"/>
    </source>
</evidence>
<feature type="region of interest" description="Disordered" evidence="1">
    <location>
        <begin position="1"/>
        <end position="219"/>
    </location>
</feature>
<evidence type="ECO:0000256" key="1">
    <source>
        <dbReference type="SAM" id="MobiDB-lite"/>
    </source>
</evidence>
<gene>
    <name evidence="2" type="ORF">AVDCRST_MAG04-2031</name>
</gene>
<protein>
    <submittedName>
        <fullName evidence="2">2,4-diketo-3-deoxy-L-fuconate hydrolase</fullName>
    </submittedName>
</protein>
<sequence length="283" mass="31359">EAAALRSAGRRETGAARRLGHDPRPFGHHPRPRRRGALGRGAGEAGGARHRFAAGGARQPAPRPARFGHEEPRLHRPELRRPRGRDGFAHPEGADRVPQVARRAERPERRRGDPEGQPESRLGGGTRHHHRRPRHLRLRGQGDGPRGRLRRRQRRVRARVADRARRLLGQRQGLRHLRPRRPLAGDARRGAGPAGPLDVPGRGRGAHAGGQHAHHDLRRPHHRQLRVALHHPAPGRRDLHRHAAGRGPRQEAGPGLPQARPDHAPRHRGPGRAGAAHRGLRGV</sequence>
<reference evidence="2" key="1">
    <citation type="submission" date="2020-02" db="EMBL/GenBank/DDBJ databases">
        <authorList>
            <person name="Meier V. D."/>
        </authorList>
    </citation>
    <scope>NUCLEOTIDE SEQUENCE</scope>
    <source>
        <strain evidence="2">AVDCRST_MAG04</strain>
    </source>
</reference>
<feature type="compositionally biased region" description="Basic and acidic residues" evidence="1">
    <location>
        <begin position="67"/>
        <end position="95"/>
    </location>
</feature>
<dbReference type="GO" id="GO:0016787">
    <property type="term" value="F:hydrolase activity"/>
    <property type="evidence" value="ECO:0007669"/>
    <property type="project" value="UniProtKB-KW"/>
</dbReference>